<reference evidence="1" key="1">
    <citation type="submission" date="2018-05" db="EMBL/GenBank/DDBJ databases">
        <authorList>
            <person name="Lanie J.A."/>
            <person name="Ng W.-L."/>
            <person name="Kazmierczak K.M."/>
            <person name="Andrzejewski T.M."/>
            <person name="Davidsen T.M."/>
            <person name="Wayne K.J."/>
            <person name="Tettelin H."/>
            <person name="Glass J.I."/>
            <person name="Rusch D."/>
            <person name="Podicherti R."/>
            <person name="Tsui H.-C.T."/>
            <person name="Winkler M.E."/>
        </authorList>
    </citation>
    <scope>NUCLEOTIDE SEQUENCE</scope>
</reference>
<organism evidence="1">
    <name type="scientific">marine metagenome</name>
    <dbReference type="NCBI Taxonomy" id="408172"/>
    <lineage>
        <taxon>unclassified sequences</taxon>
        <taxon>metagenomes</taxon>
        <taxon>ecological metagenomes</taxon>
    </lineage>
</organism>
<dbReference type="EMBL" id="UINC01037159">
    <property type="protein sequence ID" value="SVB32234.1"/>
    <property type="molecule type" value="Genomic_DNA"/>
</dbReference>
<gene>
    <name evidence="1" type="ORF">METZ01_LOCUS185088</name>
</gene>
<proteinExistence type="predicted"/>
<dbReference type="AlphaFoldDB" id="A0A382D2E2"/>
<name>A0A382D2E2_9ZZZZ</name>
<evidence type="ECO:0000313" key="1">
    <source>
        <dbReference type="EMBL" id="SVB32234.1"/>
    </source>
</evidence>
<sequence length="76" mass="8361">MTHPFDPESRYELLDDGTIHLSRGDQVGIFTSEGVYLSGDIREADPQICNWVSNVPDPETQIATSRIAGRDDGKGL</sequence>
<protein>
    <submittedName>
        <fullName evidence="1">Uncharacterized protein</fullName>
    </submittedName>
</protein>
<accession>A0A382D2E2</accession>